<dbReference type="InterPro" id="IPR016181">
    <property type="entry name" value="Acyl_CoA_acyltransferase"/>
</dbReference>
<gene>
    <name evidence="2" type="ORF">SAMN04490247_0959</name>
</gene>
<dbReference type="Pfam" id="PF00583">
    <property type="entry name" value="Acetyltransf_1"/>
    <property type="match status" value="1"/>
</dbReference>
<keyword evidence="2" id="KW-0808">Transferase</keyword>
<reference evidence="3" key="1">
    <citation type="submission" date="2016-10" db="EMBL/GenBank/DDBJ databases">
        <authorList>
            <person name="Varghese N."/>
            <person name="Submissions S."/>
        </authorList>
    </citation>
    <scope>NUCLEOTIDE SEQUENCE [LARGE SCALE GENOMIC DNA]</scope>
    <source>
        <strain evidence="3">DSM 4771</strain>
    </source>
</reference>
<dbReference type="PROSITE" id="PS51186">
    <property type="entry name" value="GNAT"/>
    <property type="match status" value="1"/>
</dbReference>
<dbReference type="InterPro" id="IPR000182">
    <property type="entry name" value="GNAT_dom"/>
</dbReference>
<dbReference type="STRING" id="86666.SAMN04490247_0959"/>
<dbReference type="Proteomes" id="UP000199225">
    <property type="component" value="Unassembled WGS sequence"/>
</dbReference>
<proteinExistence type="predicted"/>
<dbReference type="Gene3D" id="3.40.630.30">
    <property type="match status" value="1"/>
</dbReference>
<dbReference type="EMBL" id="FNEV01000002">
    <property type="protein sequence ID" value="SDJ14826.1"/>
    <property type="molecule type" value="Genomic_DNA"/>
</dbReference>
<evidence type="ECO:0000259" key="1">
    <source>
        <dbReference type="PROSITE" id="PS51186"/>
    </source>
</evidence>
<keyword evidence="3" id="KW-1185">Reference proteome</keyword>
<dbReference type="AlphaFoldDB" id="A0A1G8RCY1"/>
<evidence type="ECO:0000313" key="3">
    <source>
        <dbReference type="Proteomes" id="UP000199225"/>
    </source>
</evidence>
<sequence length="147" mass="16703">MCFEFRPITIEYVKEISSWNYEGYVEEVIMTPYIESFEKSQELTGPGGSDGFVAFLNNETAGLFEFNIQGTVMEIGLALRPDLIGQGLGVTYVQQGLEFGLQYYTADLFLVRLSVDKRNEAAIRVYEKTGFRKVEENEVDSKMILPL</sequence>
<accession>A0A1G8RCY1</accession>
<organism evidence="2 3">
    <name type="scientific">Salimicrobium halophilum</name>
    <dbReference type="NCBI Taxonomy" id="86666"/>
    <lineage>
        <taxon>Bacteria</taxon>
        <taxon>Bacillati</taxon>
        <taxon>Bacillota</taxon>
        <taxon>Bacilli</taxon>
        <taxon>Bacillales</taxon>
        <taxon>Bacillaceae</taxon>
        <taxon>Salimicrobium</taxon>
    </lineage>
</organism>
<name>A0A1G8RCY1_9BACI</name>
<dbReference type="GO" id="GO:0016747">
    <property type="term" value="F:acyltransferase activity, transferring groups other than amino-acyl groups"/>
    <property type="evidence" value="ECO:0007669"/>
    <property type="project" value="InterPro"/>
</dbReference>
<protein>
    <submittedName>
        <fullName evidence="2">Ribosomal-protein-alanine N-acetyltransferase</fullName>
    </submittedName>
</protein>
<dbReference type="RefSeq" id="WP_093192584.1">
    <property type="nucleotide sequence ID" value="NZ_FNEV01000002.1"/>
</dbReference>
<dbReference type="OrthoDB" id="5419426at2"/>
<feature type="domain" description="N-acetyltransferase" evidence="1">
    <location>
        <begin position="3"/>
        <end position="147"/>
    </location>
</feature>
<dbReference type="SUPFAM" id="SSF55729">
    <property type="entry name" value="Acyl-CoA N-acyltransferases (Nat)"/>
    <property type="match status" value="1"/>
</dbReference>
<evidence type="ECO:0000313" key="2">
    <source>
        <dbReference type="EMBL" id="SDJ14826.1"/>
    </source>
</evidence>